<evidence type="ECO:0000256" key="5">
    <source>
        <dbReference type="SAM" id="MobiDB-lite"/>
    </source>
</evidence>
<proteinExistence type="predicted"/>
<feature type="transmembrane region" description="Helical" evidence="6">
    <location>
        <begin position="428"/>
        <end position="448"/>
    </location>
</feature>
<evidence type="ECO:0000313" key="8">
    <source>
        <dbReference type="Proteomes" id="UP000075230"/>
    </source>
</evidence>
<evidence type="ECO:0000256" key="2">
    <source>
        <dbReference type="ARBA" id="ARBA00022692"/>
    </source>
</evidence>
<dbReference type="Gene3D" id="3.40.50.1110">
    <property type="entry name" value="SGNH hydrolase"/>
    <property type="match status" value="1"/>
</dbReference>
<dbReference type="GO" id="GO:0006629">
    <property type="term" value="P:lipid metabolic process"/>
    <property type="evidence" value="ECO:0007669"/>
    <property type="project" value="TreeGrafter"/>
</dbReference>
<dbReference type="InterPro" id="IPR006603">
    <property type="entry name" value="PQ-loop_rpt"/>
</dbReference>
<keyword evidence="4 6" id="KW-0472">Membrane</keyword>
<evidence type="ECO:0000313" key="7">
    <source>
        <dbReference type="EMBL" id="GAT25281.1"/>
    </source>
</evidence>
<dbReference type="SUPFAM" id="SSF52266">
    <property type="entry name" value="SGNH hydrolase"/>
    <property type="match status" value="1"/>
</dbReference>
<keyword evidence="2 6" id="KW-0812">Transmembrane</keyword>
<dbReference type="PANTHER" id="PTHR37981:SF1">
    <property type="entry name" value="SGNH HYDROLASE-TYPE ESTERASE DOMAIN-CONTAINING PROTEIN"/>
    <property type="match status" value="1"/>
</dbReference>
<dbReference type="VEuPathDB" id="FungiDB:ASPFODRAFT_48285"/>
<evidence type="ECO:0000256" key="6">
    <source>
        <dbReference type="SAM" id="Phobius"/>
    </source>
</evidence>
<keyword evidence="3 6" id="KW-1133">Transmembrane helix</keyword>
<comment type="subcellular location">
    <subcellularLocation>
        <location evidence="1">Membrane</location>
        <topology evidence="1">Multi-pass membrane protein</topology>
    </subcellularLocation>
</comment>
<reference evidence="8" key="2">
    <citation type="submission" date="2016-02" db="EMBL/GenBank/DDBJ databases">
        <title>Genome sequencing of Aspergillus luchuensis NBRC 4314.</title>
        <authorList>
            <person name="Yamada O."/>
        </authorList>
    </citation>
    <scope>NUCLEOTIDE SEQUENCE [LARGE SCALE GENOMIC DNA]</scope>
    <source>
        <strain evidence="8">RIB 2604</strain>
    </source>
</reference>
<dbReference type="GO" id="GO:0016788">
    <property type="term" value="F:hydrolase activity, acting on ester bonds"/>
    <property type="evidence" value="ECO:0007669"/>
    <property type="project" value="InterPro"/>
</dbReference>
<feature type="transmembrane region" description="Helical" evidence="6">
    <location>
        <begin position="550"/>
        <end position="568"/>
    </location>
</feature>
<evidence type="ECO:0000256" key="4">
    <source>
        <dbReference type="ARBA" id="ARBA00023136"/>
    </source>
</evidence>
<protein>
    <submittedName>
        <fullName evidence="7">Similar to An16g02400</fullName>
    </submittedName>
</protein>
<evidence type="ECO:0000256" key="1">
    <source>
        <dbReference type="ARBA" id="ARBA00004141"/>
    </source>
</evidence>
<dbReference type="AlphaFoldDB" id="A0A146FJA6"/>
<name>A0A146FJA6_ASPKA</name>
<feature type="region of interest" description="Disordered" evidence="5">
    <location>
        <begin position="502"/>
        <end position="539"/>
    </location>
</feature>
<evidence type="ECO:0000256" key="3">
    <source>
        <dbReference type="ARBA" id="ARBA00022989"/>
    </source>
</evidence>
<feature type="transmembrane region" description="Helical" evidence="6">
    <location>
        <begin position="474"/>
        <end position="497"/>
    </location>
</feature>
<dbReference type="InterPro" id="IPR037460">
    <property type="entry name" value="SEST-like"/>
</dbReference>
<dbReference type="VEuPathDB" id="FungiDB:ASPFODRAFT_208803"/>
<feature type="compositionally biased region" description="Basic residues" evidence="5">
    <location>
        <begin position="502"/>
        <end position="516"/>
    </location>
</feature>
<dbReference type="GO" id="GO:0016020">
    <property type="term" value="C:membrane"/>
    <property type="evidence" value="ECO:0007669"/>
    <property type="project" value="UniProtKB-SubCell"/>
</dbReference>
<accession>A0A146FJA6</accession>
<dbReference type="Pfam" id="PF04193">
    <property type="entry name" value="PQ-loop"/>
    <property type="match status" value="1"/>
</dbReference>
<dbReference type="Proteomes" id="UP000075230">
    <property type="component" value="Unassembled WGS sequence"/>
</dbReference>
<dbReference type="EMBL" id="BCWF01000019">
    <property type="protein sequence ID" value="GAT25281.1"/>
    <property type="molecule type" value="Genomic_DNA"/>
</dbReference>
<dbReference type="Gene3D" id="1.20.1280.290">
    <property type="match status" value="1"/>
</dbReference>
<gene>
    <name evidence="7" type="ORF">RIB2604_01902350</name>
</gene>
<dbReference type="PANTHER" id="PTHR37981">
    <property type="entry name" value="LIPASE 2"/>
    <property type="match status" value="1"/>
</dbReference>
<feature type="transmembrane region" description="Helical" evidence="6">
    <location>
        <begin position="392"/>
        <end position="416"/>
    </location>
</feature>
<sequence length="659" mass="74479">MEEMNFKHATCDKSQATPIVYEQFSEPGKPRIEIPHSLQKFPYLISVLIRSTLPEYQWEKLSRLRDKLKRWTNTDKTSVVTVTVGGNDVALAEIITHFNFKYWGLNPTNPYTVLETSVRQELNELVEDLNRVIQNAIIDANNRRGSMDIAYADVDARFEGHRWCEGGVEEPDATYPSTFFFLSGWSDITEEGAIQQASSSDDESDYISSLQGQTTLTLPATCLPNRNGALPDGRTCNTTLGSNPDPVDVYWCQVAAAAVNDTDGALAQMVSRASSEVAGGNYTTQDIGWLKPTRQIKTCHPRSAGVALYRDAISGPDARRLRIILALTWASFIPQIKHVWQTKDSRGISTAYLLFNLLCITEHGFFQSLDTACLWNISKFPSSPFSVYPLDWANLAQVLGDWVLSNVLFLLCLYYSPPTRPHRHRLRILLILALYSFFLLFTLVPLILDLTTDVFCPPNNPHDCPLPERDVVPFLRGIHCFFLLPITTVILPVLGFYKQAQRQRRQRKQGQPRRQHHQEPREQAIMIPPSHPPSPTTPTDLNRLLARSRLFQAAIFALSAILWIFRLPPGQQERAYDPPPPPDEPLPPQPWLLVFLHWWIFMGYMTVDEVIFAVGQGVLGYLGLRKAIAAEGRSEGEEEAERRVLLVAAEERSTYGSES</sequence>
<dbReference type="InterPro" id="IPR036514">
    <property type="entry name" value="SGNH_hydro_sf"/>
</dbReference>
<comment type="caution">
    <text evidence="7">The sequence shown here is derived from an EMBL/GenBank/DDBJ whole genome shotgun (WGS) entry which is preliminary data.</text>
</comment>
<organism evidence="7 8">
    <name type="scientific">Aspergillus kawachii</name>
    <name type="common">White koji mold</name>
    <name type="synonym">Aspergillus awamori var. kawachi</name>
    <dbReference type="NCBI Taxonomy" id="1069201"/>
    <lineage>
        <taxon>Eukaryota</taxon>
        <taxon>Fungi</taxon>
        <taxon>Dikarya</taxon>
        <taxon>Ascomycota</taxon>
        <taxon>Pezizomycotina</taxon>
        <taxon>Eurotiomycetes</taxon>
        <taxon>Eurotiomycetidae</taxon>
        <taxon>Eurotiales</taxon>
        <taxon>Aspergillaceae</taxon>
        <taxon>Aspergillus</taxon>
        <taxon>Aspergillus subgen. Circumdati</taxon>
    </lineage>
</organism>
<reference evidence="7 8" key="1">
    <citation type="journal article" date="2016" name="DNA Res.">
        <title>Genome sequence of Aspergillus luchuensis NBRC 4314.</title>
        <authorList>
            <person name="Yamada O."/>
            <person name="Machida M."/>
            <person name="Hosoyama A."/>
            <person name="Goto M."/>
            <person name="Takahashi T."/>
            <person name="Futagami T."/>
            <person name="Yamagata Y."/>
            <person name="Takeuchi M."/>
            <person name="Kobayashi T."/>
            <person name="Koike H."/>
            <person name="Abe K."/>
            <person name="Asai K."/>
            <person name="Arita M."/>
            <person name="Fujita N."/>
            <person name="Fukuda K."/>
            <person name="Higa K."/>
            <person name="Horikawa H."/>
            <person name="Ishikawa T."/>
            <person name="Jinno K."/>
            <person name="Kato Y."/>
            <person name="Kirimura K."/>
            <person name="Mizutani O."/>
            <person name="Nakasone K."/>
            <person name="Sano M."/>
            <person name="Shiraishi Y."/>
            <person name="Tsukahara M."/>
            <person name="Gomi K."/>
        </authorList>
    </citation>
    <scope>NUCLEOTIDE SEQUENCE [LARGE SCALE GENOMIC DNA]</scope>
    <source>
        <strain evidence="7 8">RIB 2604</strain>
    </source>
</reference>